<gene>
    <name evidence="4" type="ORF">O0I10_003549</name>
</gene>
<proteinExistence type="predicted"/>
<dbReference type="InterPro" id="IPR026588">
    <property type="entry name" value="Choice_anch_A"/>
</dbReference>
<protein>
    <recommendedName>
        <fullName evidence="3">Choice-of-anchor A domain-containing protein</fullName>
    </recommendedName>
</protein>
<accession>A0AAD7Y126</accession>
<dbReference type="Proteomes" id="UP001234581">
    <property type="component" value="Unassembled WGS sequence"/>
</dbReference>
<feature type="signal peptide" evidence="2">
    <location>
        <begin position="1"/>
        <end position="19"/>
    </location>
</feature>
<dbReference type="NCBIfam" id="TIGR04215">
    <property type="entry name" value="choice_anch_A"/>
    <property type="match status" value="1"/>
</dbReference>
<keyword evidence="5" id="KW-1185">Reference proteome</keyword>
<evidence type="ECO:0000259" key="3">
    <source>
        <dbReference type="Pfam" id="PF20597"/>
    </source>
</evidence>
<evidence type="ECO:0000313" key="5">
    <source>
        <dbReference type="Proteomes" id="UP001234581"/>
    </source>
</evidence>
<dbReference type="EMBL" id="JARTCD010000012">
    <property type="protein sequence ID" value="KAJ8660503.1"/>
    <property type="molecule type" value="Genomic_DNA"/>
</dbReference>
<name>A0AAD7Y126_9FUNG</name>
<feature type="compositionally biased region" description="Acidic residues" evidence="1">
    <location>
        <begin position="552"/>
        <end position="561"/>
    </location>
</feature>
<feature type="compositionally biased region" description="Basic and acidic residues" evidence="1">
    <location>
        <begin position="500"/>
        <end position="551"/>
    </location>
</feature>
<feature type="chain" id="PRO_5042141629" description="Choice-of-anchor A domain-containing protein" evidence="2">
    <location>
        <begin position="20"/>
        <end position="561"/>
    </location>
</feature>
<evidence type="ECO:0000313" key="4">
    <source>
        <dbReference type="EMBL" id="KAJ8660503.1"/>
    </source>
</evidence>
<feature type="domain" description="Choice-of-anchor A" evidence="3">
    <location>
        <begin position="88"/>
        <end position="376"/>
    </location>
</feature>
<evidence type="ECO:0000256" key="2">
    <source>
        <dbReference type="SAM" id="SignalP"/>
    </source>
</evidence>
<organism evidence="4 5">
    <name type="scientific">Lichtheimia ornata</name>
    <dbReference type="NCBI Taxonomy" id="688661"/>
    <lineage>
        <taxon>Eukaryota</taxon>
        <taxon>Fungi</taxon>
        <taxon>Fungi incertae sedis</taxon>
        <taxon>Mucoromycota</taxon>
        <taxon>Mucoromycotina</taxon>
        <taxon>Mucoromycetes</taxon>
        <taxon>Mucorales</taxon>
        <taxon>Lichtheimiaceae</taxon>
        <taxon>Lichtheimia</taxon>
    </lineage>
</organism>
<sequence>MKFLGITIYAAAFLATIHAVPGHYKHHGDEGEWRHYHKGKKHPQKEEIYYQIATPTPPAAPTLRLPNPVGEEIGYVCPVDDVVQFGQEITHFTGIFYNDFTTGGTGQDILGPLAVGGNFYAPNYVVNANHEVNCAADEKSTFDSVGLVVGGDSTTSNTHLRGDSLIAGDGDASQYDEQLAGCRVITDEGTGYFDFAESYSDADTLSRTMAAIAPDSVLSTGGAISKDPTIDNGPFRVFKMNTCDGSCPTSDVLSTPDEMLFGIGNWNGPSGDVPSSDDTVIINIPVTSDTTIDLRSNAPSQGFDSCRIIYNFYPVDEQGNYDSSGEFTLDRETGSQFEGLVIAPHAHIRDGNTGNFAGTVVGNDYAWLDPSAGVEIHDWAAANCPKFQGCLPINPDTDTCTPSTTTRTQTVPTTTTATDEDTTTEYVGSVTVTDYETTTDTVTTRETKGYTLPPTTETVTITYTKDKHKDDHHKDDVDWITEAKGGAIAEVEEEVQSDDEWTKGEEWTKEEEWTKGGDEEWTKGGDETWTKGGDEEWTKGGDETWTKGGDEEWRDYDEDSW</sequence>
<evidence type="ECO:0000256" key="1">
    <source>
        <dbReference type="SAM" id="MobiDB-lite"/>
    </source>
</evidence>
<keyword evidence="2" id="KW-0732">Signal</keyword>
<comment type="caution">
    <text evidence="4">The sequence shown here is derived from an EMBL/GenBank/DDBJ whole genome shotgun (WGS) entry which is preliminary data.</text>
</comment>
<dbReference type="RefSeq" id="XP_058345416.1">
    <property type="nucleotide sequence ID" value="XM_058483618.1"/>
</dbReference>
<reference evidence="4 5" key="1">
    <citation type="submission" date="2023-03" db="EMBL/GenBank/DDBJ databases">
        <title>Genome sequence of Lichtheimia ornata CBS 291.66.</title>
        <authorList>
            <person name="Mohabir J.T."/>
            <person name="Shea T.P."/>
            <person name="Kurbessoian T."/>
            <person name="Berby B."/>
            <person name="Fontaine J."/>
            <person name="Livny J."/>
            <person name="Gnirke A."/>
            <person name="Stajich J.E."/>
            <person name="Cuomo C.A."/>
        </authorList>
    </citation>
    <scope>NUCLEOTIDE SEQUENCE [LARGE SCALE GENOMIC DNA]</scope>
    <source>
        <strain evidence="4">CBS 291.66</strain>
    </source>
</reference>
<dbReference type="GeneID" id="83210962"/>
<feature type="region of interest" description="Disordered" evidence="1">
    <location>
        <begin position="500"/>
        <end position="561"/>
    </location>
</feature>
<dbReference type="AlphaFoldDB" id="A0AAD7Y126"/>
<dbReference type="Pfam" id="PF20597">
    <property type="entry name" value="pAdhesive_15"/>
    <property type="match status" value="1"/>
</dbReference>